<organism evidence="2 3">
    <name type="scientific">Lwoffella lincolnii</name>
    <dbReference type="NCBI Taxonomy" id="90241"/>
    <lineage>
        <taxon>Bacteria</taxon>
        <taxon>Pseudomonadati</taxon>
        <taxon>Pseudomonadota</taxon>
        <taxon>Gammaproteobacteria</taxon>
        <taxon>Moraxellales</taxon>
        <taxon>Moraxellaceae</taxon>
        <taxon>Lwoffella</taxon>
    </lineage>
</organism>
<sequence length="144" mass="16844">MTTTFIRATDMTMIEQLKHLETIILEVRKQYHITATELVNLKNKTKSDIQSATHALQAQLDNAKHENNQLKHQLQNKSNVYEKLEQALSELKQEHISMSERFAELKEQVKYLQTHNQELQQKNLIATEHSKNILAQLQQIEQSN</sequence>
<reference evidence="2 3" key="1">
    <citation type="submission" date="2017-02" db="EMBL/GenBank/DDBJ databases">
        <title>Draft genome sequence of Moraxella lincolnii CCUG 9405T type strain.</title>
        <authorList>
            <person name="Salva-Serra F."/>
            <person name="Engstrom-Jakobsson H."/>
            <person name="Thorell K."/>
            <person name="Jaen-Luchoro D."/>
            <person name="Gonzales-Siles L."/>
            <person name="Karlsson R."/>
            <person name="Yazdan S."/>
            <person name="Boulund F."/>
            <person name="Johnning A."/>
            <person name="Engstrand L."/>
            <person name="Kristiansson E."/>
            <person name="Moore E."/>
        </authorList>
    </citation>
    <scope>NUCLEOTIDE SEQUENCE [LARGE SCALE GENOMIC DNA]</scope>
    <source>
        <strain evidence="2 3">CCUG 9405</strain>
    </source>
</reference>
<proteinExistence type="predicted"/>
<protein>
    <submittedName>
        <fullName evidence="2">Uncharacterized protein</fullName>
    </submittedName>
</protein>
<feature type="coiled-coil region" evidence="1">
    <location>
        <begin position="53"/>
        <end position="122"/>
    </location>
</feature>
<keyword evidence="1" id="KW-0175">Coiled coil</keyword>
<keyword evidence="3" id="KW-1185">Reference proteome</keyword>
<evidence type="ECO:0000313" key="3">
    <source>
        <dbReference type="Proteomes" id="UP000191094"/>
    </source>
</evidence>
<evidence type="ECO:0000256" key="1">
    <source>
        <dbReference type="SAM" id="Coils"/>
    </source>
</evidence>
<gene>
    <name evidence="2" type="ORF">B0682_08010</name>
</gene>
<dbReference type="AlphaFoldDB" id="A0A1T0CC08"/>
<evidence type="ECO:0000313" key="2">
    <source>
        <dbReference type="EMBL" id="OOS19872.1"/>
    </source>
</evidence>
<comment type="caution">
    <text evidence="2">The sequence shown here is derived from an EMBL/GenBank/DDBJ whole genome shotgun (WGS) entry which is preliminary data.</text>
</comment>
<dbReference type="RefSeq" id="WP_078308081.1">
    <property type="nucleotide sequence ID" value="NZ_CP147511.1"/>
</dbReference>
<accession>A0A1T0CC08</accession>
<name>A0A1T0CC08_9GAMM</name>
<dbReference type="EMBL" id="MUYT01000012">
    <property type="protein sequence ID" value="OOS19872.1"/>
    <property type="molecule type" value="Genomic_DNA"/>
</dbReference>
<dbReference type="Proteomes" id="UP000191094">
    <property type="component" value="Unassembled WGS sequence"/>
</dbReference>